<dbReference type="InterPro" id="IPR005128">
    <property type="entry name" value="Acetolactate_a_deCO2ase"/>
</dbReference>
<dbReference type="RefSeq" id="WP_251935020.1">
    <property type="nucleotide sequence ID" value="NZ_CP098747.1"/>
</dbReference>
<comment type="similarity">
    <text evidence="3 9">Belongs to the alpha-acetolactate decarboxylase family.</text>
</comment>
<dbReference type="PANTHER" id="PTHR35524">
    <property type="entry name" value="ALPHA-ACETOLACTATE DECARBOXYLASE"/>
    <property type="match status" value="1"/>
</dbReference>
<evidence type="ECO:0000256" key="9">
    <source>
        <dbReference type="PIRNR" id="PIRNR001332"/>
    </source>
</evidence>
<evidence type="ECO:0000256" key="4">
    <source>
        <dbReference type="ARBA" id="ARBA00013204"/>
    </source>
</evidence>
<dbReference type="PIRSF" id="PIRSF001332">
    <property type="entry name" value="Acetolac_decarb"/>
    <property type="match status" value="1"/>
</dbReference>
<evidence type="ECO:0000256" key="5">
    <source>
        <dbReference type="ARBA" id="ARBA00020164"/>
    </source>
</evidence>
<comment type="catalytic activity">
    <reaction evidence="1 9">
        <text>(2S)-2-acetolactate + H(+) = (R)-acetoin + CO2</text>
        <dbReference type="Rhea" id="RHEA:21580"/>
        <dbReference type="ChEBI" id="CHEBI:15378"/>
        <dbReference type="ChEBI" id="CHEBI:15686"/>
        <dbReference type="ChEBI" id="CHEBI:16526"/>
        <dbReference type="ChEBI" id="CHEBI:58476"/>
        <dbReference type="EC" id="4.1.1.5"/>
    </reaction>
</comment>
<dbReference type="GO" id="GO:0047605">
    <property type="term" value="F:acetolactate decarboxylase activity"/>
    <property type="evidence" value="ECO:0007669"/>
    <property type="project" value="UniProtKB-EC"/>
</dbReference>
<dbReference type="EMBL" id="CP098747">
    <property type="protein sequence ID" value="USG61792.1"/>
    <property type="molecule type" value="Genomic_DNA"/>
</dbReference>
<comment type="pathway">
    <text evidence="2 9">Polyol metabolism; (R,R)-butane-2,3-diol biosynthesis; (R,R)-butane-2,3-diol from pyruvate: step 2/3.</text>
</comment>
<name>A0ABY4W490_9PROT</name>
<sequence length="282" mass="31149">MQKQLNCRISESIWNALQKERDRTGDSMSHTLENIISSALGLDHHSIFQVSTSGALVQGVFQGCTRVSDLKSHGDFGLGTFDNLDGEMVMLDGHCYQAGVNGITREANDEWTTPFATVTRFQADQTKQIPIVGNIGELEQQLDSARPSENIFIGVRLEGFFEKIDLRAACKANSGEDLVAATAHQSEFSFENIEGTLVGFWSPEYAKTLNVPGYHLHFISRDLSKGGHLLNVRARDLSAMLHFETDLHIAIPETEAFLHADLNTDPTDALNIAEKASSENRK</sequence>
<evidence type="ECO:0000256" key="6">
    <source>
        <dbReference type="ARBA" id="ARBA00022793"/>
    </source>
</evidence>
<dbReference type="Gene3D" id="3.30.1330.80">
    <property type="entry name" value="Hypothetical protein, similar to alpha- acetolactate decarboxylase, domain 2"/>
    <property type="match status" value="2"/>
</dbReference>
<dbReference type="EC" id="4.1.1.5" evidence="4 9"/>
<dbReference type="PANTHER" id="PTHR35524:SF1">
    <property type="entry name" value="ALPHA-ACETOLACTATE DECARBOXYLASE"/>
    <property type="match status" value="1"/>
</dbReference>
<dbReference type="Proteomes" id="UP001056291">
    <property type="component" value="Chromosome"/>
</dbReference>
<keyword evidence="8 9" id="KW-0456">Lyase</keyword>
<evidence type="ECO:0000313" key="10">
    <source>
        <dbReference type="EMBL" id="USG61792.1"/>
    </source>
</evidence>
<protein>
    <recommendedName>
        <fullName evidence="5 9">Alpha-acetolactate decarboxylase</fullName>
        <ecNumber evidence="4 9">4.1.1.5</ecNumber>
    </recommendedName>
</protein>
<keyword evidence="11" id="KW-1185">Reference proteome</keyword>
<gene>
    <name evidence="10" type="primary">budA</name>
    <name evidence="10" type="ORF">NBZ79_02245</name>
</gene>
<dbReference type="CDD" id="cd17299">
    <property type="entry name" value="acetolactate_decarboxylase"/>
    <property type="match status" value="1"/>
</dbReference>
<evidence type="ECO:0000256" key="8">
    <source>
        <dbReference type="ARBA" id="ARBA00023239"/>
    </source>
</evidence>
<evidence type="ECO:0000256" key="3">
    <source>
        <dbReference type="ARBA" id="ARBA00007106"/>
    </source>
</evidence>
<keyword evidence="6 9" id="KW-0210">Decarboxylase</keyword>
<reference evidence="10" key="1">
    <citation type="submission" date="2022-06" db="EMBL/GenBank/DDBJ databases">
        <title>Sneathiella actinostolidae sp. nov., isolated from a sea anemonein the Western Pacific Ocean.</title>
        <authorList>
            <person name="Wei M.J."/>
        </authorList>
    </citation>
    <scope>NUCLEOTIDE SEQUENCE</scope>
    <source>
        <strain evidence="10">PHK-P5</strain>
    </source>
</reference>
<evidence type="ECO:0000256" key="7">
    <source>
        <dbReference type="ARBA" id="ARBA00023061"/>
    </source>
</evidence>
<accession>A0ABY4W490</accession>
<evidence type="ECO:0000313" key="11">
    <source>
        <dbReference type="Proteomes" id="UP001056291"/>
    </source>
</evidence>
<proteinExistence type="inferred from homology"/>
<dbReference type="Pfam" id="PF03306">
    <property type="entry name" value="AAL_decarboxy"/>
    <property type="match status" value="1"/>
</dbReference>
<keyword evidence="7 9" id="KW-0005">Acetoin biosynthesis</keyword>
<dbReference type="NCBIfam" id="TIGR01252">
    <property type="entry name" value="acetolac_decarb"/>
    <property type="match status" value="1"/>
</dbReference>
<evidence type="ECO:0000256" key="1">
    <source>
        <dbReference type="ARBA" id="ARBA00001784"/>
    </source>
</evidence>
<organism evidence="10 11">
    <name type="scientific">Sneathiella marina</name>
    <dbReference type="NCBI Taxonomy" id="2950108"/>
    <lineage>
        <taxon>Bacteria</taxon>
        <taxon>Pseudomonadati</taxon>
        <taxon>Pseudomonadota</taxon>
        <taxon>Alphaproteobacteria</taxon>
        <taxon>Sneathiellales</taxon>
        <taxon>Sneathiellaceae</taxon>
        <taxon>Sneathiella</taxon>
    </lineage>
</organism>
<dbReference type="SUPFAM" id="SSF117856">
    <property type="entry name" value="AF0104/ALDC/Ptd012-like"/>
    <property type="match status" value="1"/>
</dbReference>
<evidence type="ECO:0000256" key="2">
    <source>
        <dbReference type="ARBA" id="ARBA00005170"/>
    </source>
</evidence>